<evidence type="ECO:0000313" key="3">
    <source>
        <dbReference type="Proteomes" id="UP000199410"/>
    </source>
</evidence>
<dbReference type="Pfam" id="PF23969">
    <property type="entry name" value="DUF7296"/>
    <property type="match status" value="1"/>
</dbReference>
<evidence type="ECO:0000259" key="1">
    <source>
        <dbReference type="Pfam" id="PF23969"/>
    </source>
</evidence>
<dbReference type="Proteomes" id="UP000199410">
    <property type="component" value="Unassembled WGS sequence"/>
</dbReference>
<sequence length="111" mass="12919">MSLKYYTAHQNNSGGYFIQNNDVRETVIIQANNVEDALKKLEMITEDYSEYCPCCGERWSEYWDDEDGTEQPMIYGENVYETSPTMFRESAIIYHADGRKEIVVHESKGDI</sequence>
<dbReference type="AlphaFoldDB" id="A0A1H9GP38"/>
<name>A0A1H9GP38_9BACI</name>
<comment type="caution">
    <text evidence="2">The sequence shown here is derived from an EMBL/GenBank/DDBJ whole genome shotgun (WGS) entry which is preliminary data.</text>
</comment>
<dbReference type="InterPro" id="IPR055720">
    <property type="entry name" value="DUF7296"/>
</dbReference>
<dbReference type="EMBL" id="FOEL01000005">
    <property type="protein sequence ID" value="SEQ51800.1"/>
    <property type="molecule type" value="Genomic_DNA"/>
</dbReference>
<dbReference type="RefSeq" id="WP_089985751.1">
    <property type="nucleotide sequence ID" value="NZ_FMVP01000004.1"/>
</dbReference>
<proteinExistence type="predicted"/>
<protein>
    <recommendedName>
        <fullName evidence="1">DUF7296 domain-containing protein</fullName>
    </recommendedName>
</protein>
<accession>A0A1H9GP38</accession>
<feature type="domain" description="DUF7296" evidence="1">
    <location>
        <begin position="4"/>
        <end position="106"/>
    </location>
</feature>
<reference evidence="2 3" key="1">
    <citation type="submission" date="2016-10" db="EMBL/GenBank/DDBJ databases">
        <authorList>
            <person name="Varghese N."/>
            <person name="Submissions S."/>
        </authorList>
    </citation>
    <scope>NUCLEOTIDE SEQUENCE [LARGE SCALE GENOMIC DNA]</scope>
    <source>
        <strain evidence="2 3">TC-13</strain>
    </source>
</reference>
<evidence type="ECO:0000313" key="2">
    <source>
        <dbReference type="EMBL" id="SEQ51800.1"/>
    </source>
</evidence>
<organism evidence="2 3">
    <name type="scientific">Lysinibacillus fusiformis</name>
    <dbReference type="NCBI Taxonomy" id="28031"/>
    <lineage>
        <taxon>Bacteria</taxon>
        <taxon>Bacillati</taxon>
        <taxon>Bacillota</taxon>
        <taxon>Bacilli</taxon>
        <taxon>Bacillales</taxon>
        <taxon>Bacillaceae</taxon>
        <taxon>Lysinibacillus</taxon>
    </lineage>
</organism>
<gene>
    <name evidence="2" type="ORF">SAMN02787113_01881</name>
</gene>